<keyword evidence="2" id="KW-1185">Reference proteome</keyword>
<dbReference type="EMBL" id="AMYG01000055">
    <property type="protein sequence ID" value="EMT38195.1"/>
    <property type="molecule type" value="Genomic_DNA"/>
</dbReference>
<dbReference type="AlphaFoldDB" id="M8CLV0"/>
<organism evidence="1 2">
    <name type="scientific">Thermoanaerobacter thermohydrosulfuricus WC1</name>
    <dbReference type="NCBI Taxonomy" id="1198630"/>
    <lineage>
        <taxon>Bacteria</taxon>
        <taxon>Bacillati</taxon>
        <taxon>Bacillota</taxon>
        <taxon>Clostridia</taxon>
        <taxon>Thermoanaerobacterales</taxon>
        <taxon>Thermoanaerobacteraceae</taxon>
        <taxon>Thermoanaerobacter</taxon>
    </lineage>
</organism>
<dbReference type="Proteomes" id="UP000013242">
    <property type="component" value="Unassembled WGS sequence"/>
</dbReference>
<dbReference type="HOGENOM" id="CLU_2811088_0_0_9"/>
<sequence length="67" mass="7584">MTVAIGVIVSEGIILAGDSRTIYANSRGWLKIASDYTELAFLLPPLSLNLYHHYYNMLIRQKLKARC</sequence>
<evidence type="ECO:0000313" key="2">
    <source>
        <dbReference type="Proteomes" id="UP000013242"/>
    </source>
</evidence>
<accession>M8CLV0</accession>
<reference evidence="1 2" key="1">
    <citation type="journal article" date="2013" name="PLoS ONE">
        <title>Genomic Evaluation of Thermoanaerobacter spp. for the Construction of Designer Co-Cultures to Improve Lignocellulosic Biofuel Production.</title>
        <authorList>
            <person name="Verbeke T.J."/>
            <person name="Zhang X."/>
            <person name="Henrissat B."/>
            <person name="Spicer V."/>
            <person name="Rydzak T."/>
            <person name="Krokhin O.V."/>
            <person name="Fristensky B."/>
            <person name="Levin D.B."/>
            <person name="Sparling R."/>
        </authorList>
    </citation>
    <scope>NUCLEOTIDE SEQUENCE [LARGE SCALE GENOMIC DNA]</scope>
    <source>
        <strain evidence="1 2">WC1</strain>
    </source>
</reference>
<name>M8CLV0_THETY</name>
<comment type="caution">
    <text evidence="1">The sequence shown here is derived from an EMBL/GenBank/DDBJ whole genome shotgun (WGS) entry which is preliminary data.</text>
</comment>
<evidence type="ECO:0000313" key="1">
    <source>
        <dbReference type="EMBL" id="EMT38195.1"/>
    </source>
</evidence>
<proteinExistence type="predicted"/>
<gene>
    <name evidence="1" type="ORF">TthWC1_2290</name>
</gene>
<dbReference type="PATRIC" id="fig|1198630.3.peg.2295"/>
<protein>
    <submittedName>
        <fullName evidence="1">Uncharacterized protein</fullName>
    </submittedName>
</protein>
<dbReference type="RefSeq" id="WP_004403778.1">
    <property type="nucleotide sequence ID" value="NZ_KB731303.1"/>
</dbReference>